<dbReference type="PIRSF" id="PIRSF039137">
    <property type="entry name" value="ABC_branched_ATPase"/>
    <property type="match status" value="1"/>
</dbReference>
<dbReference type="AlphaFoldDB" id="A0A7X6DM74"/>
<dbReference type="Gene3D" id="3.40.50.300">
    <property type="entry name" value="P-loop containing nucleotide triphosphate hydrolases"/>
    <property type="match status" value="1"/>
</dbReference>
<dbReference type="RefSeq" id="WP_168057942.1">
    <property type="nucleotide sequence ID" value="NZ_VTOW01000001.1"/>
</dbReference>
<keyword evidence="8" id="KW-1185">Reference proteome</keyword>
<evidence type="ECO:0000256" key="5">
    <source>
        <dbReference type="ARBA" id="ARBA00022970"/>
    </source>
</evidence>
<evidence type="ECO:0000313" key="7">
    <source>
        <dbReference type="EMBL" id="NKE69649.1"/>
    </source>
</evidence>
<protein>
    <submittedName>
        <fullName evidence="7">ABC transporter ATP-binding protein</fullName>
    </submittedName>
</protein>
<dbReference type="SUPFAM" id="SSF52540">
    <property type="entry name" value="P-loop containing nucleoside triphosphate hydrolases"/>
    <property type="match status" value="1"/>
</dbReference>
<dbReference type="InterPro" id="IPR003593">
    <property type="entry name" value="AAA+_ATPase"/>
</dbReference>
<name>A0A7X6DM74_9BACT</name>
<keyword evidence="5" id="KW-0029">Amino-acid transport</keyword>
<dbReference type="InterPro" id="IPR027417">
    <property type="entry name" value="P-loop_NTPase"/>
</dbReference>
<dbReference type="PROSITE" id="PS00211">
    <property type="entry name" value="ABC_TRANSPORTER_1"/>
    <property type="match status" value="1"/>
</dbReference>
<dbReference type="GO" id="GO:0016887">
    <property type="term" value="F:ATP hydrolysis activity"/>
    <property type="evidence" value="ECO:0007669"/>
    <property type="project" value="InterPro"/>
</dbReference>
<dbReference type="Proteomes" id="UP000534783">
    <property type="component" value="Unassembled WGS sequence"/>
</dbReference>
<keyword evidence="2" id="KW-0813">Transport</keyword>
<keyword evidence="4 7" id="KW-0067">ATP-binding</keyword>
<gene>
    <name evidence="7" type="ORF">MNODULE_02670</name>
</gene>
<evidence type="ECO:0000256" key="2">
    <source>
        <dbReference type="ARBA" id="ARBA00022448"/>
    </source>
</evidence>
<dbReference type="CDD" id="cd03224">
    <property type="entry name" value="ABC_TM1139_LivF_branched"/>
    <property type="match status" value="1"/>
</dbReference>
<accession>A0A7X6DM74</accession>
<dbReference type="PANTHER" id="PTHR43820">
    <property type="entry name" value="HIGH-AFFINITY BRANCHED-CHAIN AMINO ACID TRANSPORT ATP-BINDING PROTEIN LIVF"/>
    <property type="match status" value="1"/>
</dbReference>
<evidence type="ECO:0000259" key="6">
    <source>
        <dbReference type="PROSITE" id="PS50893"/>
    </source>
</evidence>
<comment type="similarity">
    <text evidence="1">Belongs to the ABC transporter superfamily.</text>
</comment>
<proteinExistence type="inferred from homology"/>
<dbReference type="InterPro" id="IPR030660">
    <property type="entry name" value="ABC_branched_ATPase_LivF/BraG"/>
</dbReference>
<evidence type="ECO:0000256" key="4">
    <source>
        <dbReference type="ARBA" id="ARBA00022840"/>
    </source>
</evidence>
<dbReference type="InterPro" id="IPR052156">
    <property type="entry name" value="BCAA_Transport_ATP-bd_LivF"/>
</dbReference>
<dbReference type="SMART" id="SM00382">
    <property type="entry name" value="AAA"/>
    <property type="match status" value="1"/>
</dbReference>
<keyword evidence="3" id="KW-0547">Nucleotide-binding</keyword>
<dbReference type="Pfam" id="PF00005">
    <property type="entry name" value="ABC_tran"/>
    <property type="match status" value="1"/>
</dbReference>
<reference evidence="7 8" key="1">
    <citation type="journal article" date="2020" name="Nature">
        <title>Bacterial chemolithoautotrophy via manganese oxidation.</title>
        <authorList>
            <person name="Yu H."/>
            <person name="Leadbetter J.R."/>
        </authorList>
    </citation>
    <scope>NUCLEOTIDE SEQUENCE [LARGE SCALE GENOMIC DNA]</scope>
    <source>
        <strain evidence="7 8">Mn-1</strain>
    </source>
</reference>
<dbReference type="PANTHER" id="PTHR43820:SF4">
    <property type="entry name" value="HIGH-AFFINITY BRANCHED-CHAIN AMINO ACID TRANSPORT ATP-BINDING PROTEIN LIVF"/>
    <property type="match status" value="1"/>
</dbReference>
<comment type="caution">
    <text evidence="7">The sequence shown here is derived from an EMBL/GenBank/DDBJ whole genome shotgun (WGS) entry which is preliminary data.</text>
</comment>
<evidence type="ECO:0000256" key="3">
    <source>
        <dbReference type="ARBA" id="ARBA00022741"/>
    </source>
</evidence>
<organism evidence="7 8">
    <name type="scientific">Candidatus Manganitrophus noduliformans</name>
    <dbReference type="NCBI Taxonomy" id="2606439"/>
    <lineage>
        <taxon>Bacteria</taxon>
        <taxon>Pseudomonadati</taxon>
        <taxon>Nitrospirota</taxon>
        <taxon>Nitrospiria</taxon>
        <taxon>Candidatus Troglogloeales</taxon>
        <taxon>Candidatus Manganitrophaceae</taxon>
        <taxon>Candidatus Manganitrophus</taxon>
    </lineage>
</organism>
<dbReference type="GO" id="GO:0015807">
    <property type="term" value="P:L-amino acid transport"/>
    <property type="evidence" value="ECO:0007669"/>
    <property type="project" value="TreeGrafter"/>
</dbReference>
<evidence type="ECO:0000313" key="8">
    <source>
        <dbReference type="Proteomes" id="UP000534783"/>
    </source>
</evidence>
<evidence type="ECO:0000256" key="1">
    <source>
        <dbReference type="ARBA" id="ARBA00005417"/>
    </source>
</evidence>
<feature type="domain" description="ABC transporter" evidence="6">
    <location>
        <begin position="2"/>
        <end position="234"/>
    </location>
</feature>
<dbReference type="EMBL" id="VTOW01000001">
    <property type="protein sequence ID" value="NKE69649.1"/>
    <property type="molecule type" value="Genomic_DNA"/>
</dbReference>
<dbReference type="PROSITE" id="PS50893">
    <property type="entry name" value="ABC_TRANSPORTER_2"/>
    <property type="match status" value="1"/>
</dbReference>
<sequence length="238" mass="25822">MLAINDLRASYGAVTVLNGISLEVASGEVVALIGANGAGKTTTLMTISGILPNRSGSILFCGEEILGLPPHRIVEKGICHVPEGRRIFPRLSVLENLEMGGYLQTGPKRAEEDLEQIFTFFPILKERRFQRGGTLSGGEQQMLAIGRALMSRPKLLLLDEPSLGLSPLMAEKIFEMIREIRRQGKTILLVEQNAHAALTLADRGYVMETGRIVLSDPASQLLQNPRVQSAYLGSGSSL</sequence>
<dbReference type="GO" id="GO:0005524">
    <property type="term" value="F:ATP binding"/>
    <property type="evidence" value="ECO:0007669"/>
    <property type="project" value="UniProtKB-KW"/>
</dbReference>
<dbReference type="InterPro" id="IPR017871">
    <property type="entry name" value="ABC_transporter-like_CS"/>
</dbReference>
<dbReference type="GO" id="GO:0015658">
    <property type="term" value="F:branched-chain amino acid transmembrane transporter activity"/>
    <property type="evidence" value="ECO:0007669"/>
    <property type="project" value="InterPro"/>
</dbReference>
<dbReference type="InterPro" id="IPR003439">
    <property type="entry name" value="ABC_transporter-like_ATP-bd"/>
</dbReference>